<dbReference type="GO" id="GO:0016740">
    <property type="term" value="F:transferase activity"/>
    <property type="evidence" value="ECO:0007669"/>
    <property type="project" value="UniProtKB-KW"/>
</dbReference>
<dbReference type="Gene3D" id="3.40.250.10">
    <property type="entry name" value="Rhodanese-like domain"/>
    <property type="match status" value="1"/>
</dbReference>
<dbReference type="Proteomes" id="UP000243887">
    <property type="component" value="Unassembled WGS sequence"/>
</dbReference>
<dbReference type="InterPro" id="IPR036873">
    <property type="entry name" value="Rhodanese-like_dom_sf"/>
</dbReference>
<sequence>MIKYVLSGVISLLTLTSYCQDKKDHLLNAISFGKQLDTIHGQLIDVRTIGEFNQGTISGAKNIDFMESNFVKEISKLDKNKPLYIFCKSGGRSAKAYELLKEEGFENVYELEGGFNAWKEVQAN</sequence>
<feature type="domain" description="Rhodanese" evidence="1">
    <location>
        <begin position="42"/>
        <end position="123"/>
    </location>
</feature>
<dbReference type="CDD" id="cd00158">
    <property type="entry name" value="RHOD"/>
    <property type="match status" value="1"/>
</dbReference>
<dbReference type="OrthoDB" id="9808735at2"/>
<dbReference type="InterPro" id="IPR052367">
    <property type="entry name" value="Thiosulfate_ST/Rhodanese-like"/>
</dbReference>
<evidence type="ECO:0000313" key="2">
    <source>
        <dbReference type="EMBL" id="SFI81837.1"/>
    </source>
</evidence>
<evidence type="ECO:0000313" key="3">
    <source>
        <dbReference type="Proteomes" id="UP000243887"/>
    </source>
</evidence>
<dbReference type="PANTHER" id="PTHR45431:SF3">
    <property type="entry name" value="RHODANESE-LIKE DOMAIN-CONTAINING PROTEIN 15, CHLOROPLASTIC"/>
    <property type="match status" value="1"/>
</dbReference>
<dbReference type="InterPro" id="IPR001763">
    <property type="entry name" value="Rhodanese-like_dom"/>
</dbReference>
<dbReference type="SUPFAM" id="SSF52821">
    <property type="entry name" value="Rhodanese/Cell cycle control phosphatase"/>
    <property type="match status" value="1"/>
</dbReference>
<proteinExistence type="predicted"/>
<reference evidence="3" key="1">
    <citation type="submission" date="2016-10" db="EMBL/GenBank/DDBJ databases">
        <authorList>
            <person name="Varghese N."/>
            <person name="Submissions S."/>
        </authorList>
    </citation>
    <scope>NUCLEOTIDE SEQUENCE [LARGE SCALE GENOMIC DNA]</scope>
    <source>
        <strain evidence="3">DSM 26542</strain>
    </source>
</reference>
<dbReference type="RefSeq" id="WP_090677626.1">
    <property type="nucleotide sequence ID" value="NZ_FORU01000001.1"/>
</dbReference>
<dbReference type="AlphaFoldDB" id="A0A1I3LAT0"/>
<dbReference type="PROSITE" id="PS50206">
    <property type="entry name" value="RHODANESE_3"/>
    <property type="match status" value="1"/>
</dbReference>
<dbReference type="SMART" id="SM00450">
    <property type="entry name" value="RHOD"/>
    <property type="match status" value="1"/>
</dbReference>
<dbReference type="EMBL" id="FORU01000001">
    <property type="protein sequence ID" value="SFI81837.1"/>
    <property type="molecule type" value="Genomic_DNA"/>
</dbReference>
<keyword evidence="3" id="KW-1185">Reference proteome</keyword>
<organism evidence="2 3">
    <name type="scientific">Myroides guanonis</name>
    <dbReference type="NCBI Taxonomy" id="1150112"/>
    <lineage>
        <taxon>Bacteria</taxon>
        <taxon>Pseudomonadati</taxon>
        <taxon>Bacteroidota</taxon>
        <taxon>Flavobacteriia</taxon>
        <taxon>Flavobacteriales</taxon>
        <taxon>Flavobacteriaceae</taxon>
        <taxon>Myroides</taxon>
    </lineage>
</organism>
<dbReference type="STRING" id="1150112.SAMN04487893_101249"/>
<gene>
    <name evidence="2" type="ORF">SAMN04487893_101249</name>
</gene>
<name>A0A1I3LAT0_9FLAO</name>
<dbReference type="Pfam" id="PF00581">
    <property type="entry name" value="Rhodanese"/>
    <property type="match status" value="1"/>
</dbReference>
<evidence type="ECO:0000259" key="1">
    <source>
        <dbReference type="PROSITE" id="PS50206"/>
    </source>
</evidence>
<keyword evidence="2" id="KW-0808">Transferase</keyword>
<dbReference type="PANTHER" id="PTHR45431">
    <property type="entry name" value="RHODANESE-LIKE DOMAIN-CONTAINING PROTEIN 15, CHLOROPLASTIC"/>
    <property type="match status" value="1"/>
</dbReference>
<protein>
    <submittedName>
        <fullName evidence="2">Rhodanese-related sulfurtransferase</fullName>
    </submittedName>
</protein>
<accession>A0A1I3LAT0</accession>